<dbReference type="Proteomes" id="UP000249682">
    <property type="component" value="Chromosome"/>
</dbReference>
<accession>A0AAD0KUM2</accession>
<dbReference type="EMBL" id="CP029543">
    <property type="protein sequence ID" value="AWV47701.1"/>
    <property type="molecule type" value="Genomic_DNA"/>
</dbReference>
<feature type="transmembrane region" description="Helical" evidence="1">
    <location>
        <begin position="22"/>
        <end position="46"/>
    </location>
</feature>
<keyword evidence="1" id="KW-0812">Transmembrane</keyword>
<dbReference type="AlphaFoldDB" id="A0AAD0KUM2"/>
<evidence type="ECO:0000256" key="1">
    <source>
        <dbReference type="SAM" id="Phobius"/>
    </source>
</evidence>
<keyword evidence="1" id="KW-1133">Transmembrane helix</keyword>
<name>A0AAD0KUM2_MYCLR</name>
<protein>
    <submittedName>
        <fullName evidence="2">Uncharacterized protein</fullName>
    </submittedName>
</protein>
<evidence type="ECO:0000313" key="3">
    <source>
        <dbReference type="Proteomes" id="UP000249682"/>
    </source>
</evidence>
<sequence>MGRGCYGDRFGVVVTVRSGSPGLLGCGIRGAVLLAAVAWLVVFTVLNQSSGDGVQQGLLDPDALPPSCILGSWSCRSPDISTVAVVCVLTTSLPTITLVRPGYCLGAGGTVLGEALLHPSGGGVRASRLRWLS</sequence>
<proteinExistence type="predicted"/>
<reference evidence="2 3" key="1">
    <citation type="submission" date="2018-05" db="EMBL/GenBank/DDBJ databases">
        <title>Evolution of small genomes with special reference to Mycobacterium leprae.</title>
        <authorList>
            <person name="Mohanty P.S."/>
            <person name="Bansal A.K."/>
            <person name="Gupta U.D."/>
            <person name="Naaz F."/>
            <person name="Dwivedi V.D."/>
            <person name="Singh H."/>
            <person name="Gupta G."/>
            <person name="Sharma S."/>
            <person name="Arora M."/>
        </authorList>
    </citation>
    <scope>NUCLEOTIDE SEQUENCE [LARGE SCALE GENOMIC DNA]</scope>
    <source>
        <strain evidence="2 3">MRHRU-235-G</strain>
    </source>
</reference>
<gene>
    <name evidence="2" type="ORF">DIJ64_05320</name>
</gene>
<organism evidence="2 3">
    <name type="scientific">Mycobacterium leprae</name>
    <dbReference type="NCBI Taxonomy" id="1769"/>
    <lineage>
        <taxon>Bacteria</taxon>
        <taxon>Bacillati</taxon>
        <taxon>Actinomycetota</taxon>
        <taxon>Actinomycetes</taxon>
        <taxon>Mycobacteriales</taxon>
        <taxon>Mycobacteriaceae</taxon>
        <taxon>Mycobacterium</taxon>
    </lineage>
</organism>
<evidence type="ECO:0000313" key="2">
    <source>
        <dbReference type="EMBL" id="AWV47701.1"/>
    </source>
</evidence>
<keyword evidence="1" id="KW-0472">Membrane</keyword>